<protein>
    <recommendedName>
        <fullName evidence="2">tRNA pseudouridine(55) synthase</fullName>
        <ecNumber evidence="2">5.4.99.25</ecNumber>
    </recommendedName>
</protein>
<organism evidence="6 7">
    <name type="scientific">Jimgerdemannia flammicorona</name>
    <dbReference type="NCBI Taxonomy" id="994334"/>
    <lineage>
        <taxon>Eukaryota</taxon>
        <taxon>Fungi</taxon>
        <taxon>Fungi incertae sedis</taxon>
        <taxon>Mucoromycota</taxon>
        <taxon>Mucoromycotina</taxon>
        <taxon>Endogonomycetes</taxon>
        <taxon>Endogonales</taxon>
        <taxon>Endogonaceae</taxon>
        <taxon>Jimgerdemannia</taxon>
    </lineage>
</organism>
<dbReference type="GO" id="GO:0003723">
    <property type="term" value="F:RNA binding"/>
    <property type="evidence" value="ECO:0007669"/>
    <property type="project" value="InterPro"/>
</dbReference>
<reference evidence="6 7" key="1">
    <citation type="journal article" date="2018" name="New Phytol.">
        <title>Phylogenomics of Endogonaceae and evolution of mycorrhizas within Mucoromycota.</title>
        <authorList>
            <person name="Chang Y."/>
            <person name="Desiro A."/>
            <person name="Na H."/>
            <person name="Sandor L."/>
            <person name="Lipzen A."/>
            <person name="Clum A."/>
            <person name="Barry K."/>
            <person name="Grigoriev I.V."/>
            <person name="Martin F.M."/>
            <person name="Stajich J.E."/>
            <person name="Smith M.E."/>
            <person name="Bonito G."/>
            <person name="Spatafora J.W."/>
        </authorList>
    </citation>
    <scope>NUCLEOTIDE SEQUENCE [LARGE SCALE GENOMIC DNA]</scope>
    <source>
        <strain evidence="6 7">AD002</strain>
    </source>
</reference>
<dbReference type="Gene3D" id="3.30.70.2510">
    <property type="match status" value="1"/>
</dbReference>
<gene>
    <name evidence="6" type="ORF">BC938DRAFT_484065</name>
</gene>
<evidence type="ECO:0000256" key="4">
    <source>
        <dbReference type="ARBA" id="ARBA00023235"/>
    </source>
</evidence>
<dbReference type="Gene3D" id="3.30.70.3190">
    <property type="match status" value="1"/>
</dbReference>
<dbReference type="InterPro" id="IPR039894">
    <property type="entry name" value="Pus10-like"/>
</dbReference>
<comment type="similarity">
    <text evidence="1">Belongs to the pseudouridine synthase Pus10 family.</text>
</comment>
<dbReference type="InterPro" id="IPR020103">
    <property type="entry name" value="PsdUridine_synth_cat_dom_sf"/>
</dbReference>
<proteinExistence type="inferred from homology"/>
<dbReference type="Pfam" id="PF21238">
    <property type="entry name" value="Pus10_C"/>
    <property type="match status" value="2"/>
</dbReference>
<accession>A0A433QAK6</accession>
<feature type="domain" description="Pus10-like C-terminal" evidence="5">
    <location>
        <begin position="158"/>
        <end position="250"/>
    </location>
</feature>
<comment type="caution">
    <text evidence="6">The sequence shown here is derived from an EMBL/GenBank/DDBJ whole genome shotgun (WGS) entry which is preliminary data.</text>
</comment>
<evidence type="ECO:0000256" key="3">
    <source>
        <dbReference type="ARBA" id="ARBA00022694"/>
    </source>
</evidence>
<dbReference type="PANTHER" id="PTHR21568:SF0">
    <property type="entry name" value="TRNA PSEUDOURIDINE SYNTHASE PUS10"/>
    <property type="match status" value="1"/>
</dbReference>
<dbReference type="EMBL" id="RBNJ01009563">
    <property type="protein sequence ID" value="RUS26826.1"/>
    <property type="molecule type" value="Genomic_DNA"/>
</dbReference>
<evidence type="ECO:0000313" key="7">
    <source>
        <dbReference type="Proteomes" id="UP000274822"/>
    </source>
</evidence>
<keyword evidence="3" id="KW-0819">tRNA processing</keyword>
<sequence length="276" mass="31878">MGDEMKTLDPQKLNHATRSDYRMVAAGREDENVRMLGNGRPFYFELINPRSPRQVQELYPVLQAEINSGPHSDAVKVRHLLKVESINLKAIKAAEETKNKTYCALVWVHKEVTEEMLNTWKDLVNDKFTLQQKTPVCQLQRWASNGCLVALSFIHVFTVKSILPLFHRIRRVQAIRFKCIYSLAVKPAFDMKDETLDPRKRHFVTVHIHAQAGTYIKEFVHGDLGRTKPSLCDILKENVQMVALDMIDIDIVWPPARKVDIWYGNDNRKTAQMARV</sequence>
<name>A0A433QAK6_9FUNG</name>
<dbReference type="AlphaFoldDB" id="A0A433QAK6"/>
<dbReference type="InterPro" id="IPR048741">
    <property type="entry name" value="Pus10-like_C"/>
</dbReference>
<feature type="domain" description="Pus10-like C-terminal" evidence="5">
    <location>
        <begin position="14"/>
        <end position="143"/>
    </location>
</feature>
<keyword evidence="4" id="KW-0413">Isomerase</keyword>
<evidence type="ECO:0000256" key="1">
    <source>
        <dbReference type="ARBA" id="ARBA00009652"/>
    </source>
</evidence>
<evidence type="ECO:0000256" key="2">
    <source>
        <dbReference type="ARBA" id="ARBA00012787"/>
    </source>
</evidence>
<dbReference type="PANTHER" id="PTHR21568">
    <property type="entry name" value="TRNA PSEUDOURIDINE SYNTHASE PUS10"/>
    <property type="match status" value="1"/>
</dbReference>
<dbReference type="GO" id="GO:0031119">
    <property type="term" value="P:tRNA pseudouridine synthesis"/>
    <property type="evidence" value="ECO:0007669"/>
    <property type="project" value="TreeGrafter"/>
</dbReference>
<dbReference type="GO" id="GO:0160148">
    <property type="term" value="F:tRNA pseudouridine(55) synthase activity"/>
    <property type="evidence" value="ECO:0007669"/>
    <property type="project" value="UniProtKB-EC"/>
</dbReference>
<evidence type="ECO:0000259" key="5">
    <source>
        <dbReference type="Pfam" id="PF21238"/>
    </source>
</evidence>
<keyword evidence="7" id="KW-1185">Reference proteome</keyword>
<dbReference type="EC" id="5.4.99.25" evidence="2"/>
<dbReference type="SUPFAM" id="SSF55120">
    <property type="entry name" value="Pseudouridine synthase"/>
    <property type="match status" value="1"/>
</dbReference>
<evidence type="ECO:0000313" key="6">
    <source>
        <dbReference type="EMBL" id="RUS26826.1"/>
    </source>
</evidence>
<dbReference type="Proteomes" id="UP000274822">
    <property type="component" value="Unassembled WGS sequence"/>
</dbReference>